<dbReference type="EMBL" id="VZOL01000135">
    <property type="protein sequence ID" value="KAB0677158.1"/>
    <property type="molecule type" value="Genomic_DNA"/>
</dbReference>
<evidence type="ECO:0000313" key="3">
    <source>
        <dbReference type="Proteomes" id="UP000473571"/>
    </source>
</evidence>
<accession>A0A6L3NJU7</accession>
<organism evidence="2 3">
    <name type="scientific">Burkholderia territorii</name>
    <dbReference type="NCBI Taxonomy" id="1503055"/>
    <lineage>
        <taxon>Bacteria</taxon>
        <taxon>Pseudomonadati</taxon>
        <taxon>Pseudomonadota</taxon>
        <taxon>Betaproteobacteria</taxon>
        <taxon>Burkholderiales</taxon>
        <taxon>Burkholderiaceae</taxon>
        <taxon>Burkholderia</taxon>
        <taxon>Burkholderia cepacia complex</taxon>
    </lineage>
</organism>
<dbReference type="AlphaFoldDB" id="A0A6L3NJU7"/>
<name>A0A6L3NJU7_9BURK</name>
<proteinExistence type="predicted"/>
<dbReference type="Proteomes" id="UP000473571">
    <property type="component" value="Unassembled WGS sequence"/>
</dbReference>
<dbReference type="RefSeq" id="WP_151005047.1">
    <property type="nucleotide sequence ID" value="NZ_CABVPO010000021.1"/>
</dbReference>
<feature type="compositionally biased region" description="Basic residues" evidence="1">
    <location>
        <begin position="58"/>
        <end position="73"/>
    </location>
</feature>
<comment type="caution">
    <text evidence="2">The sequence shown here is derived from an EMBL/GenBank/DDBJ whole genome shotgun (WGS) entry which is preliminary data.</text>
</comment>
<protein>
    <submittedName>
        <fullName evidence="2">Uncharacterized protein</fullName>
    </submittedName>
</protein>
<feature type="region of interest" description="Disordered" evidence="1">
    <location>
        <begin position="58"/>
        <end position="79"/>
    </location>
</feature>
<reference evidence="2 3" key="1">
    <citation type="submission" date="2019-09" db="EMBL/GenBank/DDBJ databases">
        <title>Draft genome sequences of 48 bacterial type strains from the CCUG.</title>
        <authorList>
            <person name="Tunovic T."/>
            <person name="Pineiro-Iglesias B."/>
            <person name="Unosson C."/>
            <person name="Inganas E."/>
            <person name="Ohlen M."/>
            <person name="Cardew S."/>
            <person name="Jensie-Markopoulos S."/>
            <person name="Salva-Serra F."/>
            <person name="Jaen-Luchoro D."/>
            <person name="Karlsson R."/>
            <person name="Svensson-Stadler L."/>
            <person name="Chun J."/>
            <person name="Moore E."/>
        </authorList>
    </citation>
    <scope>NUCLEOTIDE SEQUENCE [LARGE SCALE GENOMIC DNA]</scope>
    <source>
        <strain evidence="2 3">CCUG 65687</strain>
    </source>
</reference>
<evidence type="ECO:0000256" key="1">
    <source>
        <dbReference type="SAM" id="MobiDB-lite"/>
    </source>
</evidence>
<sequence>MDLSVVAWQTELDSNIDVRRLKAKLKRVVNERDIQKTYLWPAKGDDDTSPYAAASHARCMRQRRAEKPRKRRPAGTGATMSCRQIDDTGFDRAMDLIECNRVAHIDVAAMINANRSSRSHHLAWLHPLMWWVSTNGSRATCRAERRTRRAPALIPRTKTFDNFFYLENGMGTDGCTKRRRGLQ</sequence>
<evidence type="ECO:0000313" key="2">
    <source>
        <dbReference type="EMBL" id="KAB0677158.1"/>
    </source>
</evidence>
<gene>
    <name evidence="2" type="ORF">F7R13_13045</name>
</gene>